<evidence type="ECO:0000313" key="4">
    <source>
        <dbReference type="Proteomes" id="UP000054937"/>
    </source>
</evidence>
<keyword evidence="1" id="KW-0175">Coiled coil</keyword>
<dbReference type="AlphaFoldDB" id="A0A0V0R6L3"/>
<protein>
    <recommendedName>
        <fullName evidence="5">Transmembrane protein</fullName>
    </recommendedName>
</protein>
<proteinExistence type="predicted"/>
<organism evidence="3 4">
    <name type="scientific">Pseudocohnilembus persalinus</name>
    <name type="common">Ciliate</name>
    <dbReference type="NCBI Taxonomy" id="266149"/>
    <lineage>
        <taxon>Eukaryota</taxon>
        <taxon>Sar</taxon>
        <taxon>Alveolata</taxon>
        <taxon>Ciliophora</taxon>
        <taxon>Intramacronucleata</taxon>
        <taxon>Oligohymenophorea</taxon>
        <taxon>Scuticociliatia</taxon>
        <taxon>Philasterida</taxon>
        <taxon>Pseudocohnilembidae</taxon>
        <taxon>Pseudocohnilembus</taxon>
    </lineage>
</organism>
<keyword evidence="2" id="KW-1133">Transmembrane helix</keyword>
<dbReference type="EMBL" id="LDAU01000040">
    <property type="protein sequence ID" value="KRX10150.1"/>
    <property type="molecule type" value="Genomic_DNA"/>
</dbReference>
<feature type="coiled-coil region" evidence="1">
    <location>
        <begin position="393"/>
        <end position="484"/>
    </location>
</feature>
<keyword evidence="2" id="KW-0472">Membrane</keyword>
<dbReference type="Proteomes" id="UP000054937">
    <property type="component" value="Unassembled WGS sequence"/>
</dbReference>
<keyword evidence="2" id="KW-0812">Transmembrane</keyword>
<comment type="caution">
    <text evidence="3">The sequence shown here is derived from an EMBL/GenBank/DDBJ whole genome shotgun (WGS) entry which is preliminary data.</text>
</comment>
<name>A0A0V0R6L3_PSEPJ</name>
<reference evidence="3 4" key="1">
    <citation type="journal article" date="2015" name="Sci. Rep.">
        <title>Genome of the facultative scuticociliatosis pathogen Pseudocohnilembus persalinus provides insight into its virulence through horizontal gene transfer.</title>
        <authorList>
            <person name="Xiong J."/>
            <person name="Wang G."/>
            <person name="Cheng J."/>
            <person name="Tian M."/>
            <person name="Pan X."/>
            <person name="Warren A."/>
            <person name="Jiang C."/>
            <person name="Yuan D."/>
            <person name="Miao W."/>
        </authorList>
    </citation>
    <scope>NUCLEOTIDE SEQUENCE [LARGE SCALE GENOMIC DNA]</scope>
    <source>
        <strain evidence="3">36N120E</strain>
    </source>
</reference>
<evidence type="ECO:0008006" key="5">
    <source>
        <dbReference type="Google" id="ProtNLM"/>
    </source>
</evidence>
<evidence type="ECO:0000256" key="2">
    <source>
        <dbReference type="SAM" id="Phobius"/>
    </source>
</evidence>
<gene>
    <name evidence="3" type="ORF">PPERSA_08553</name>
</gene>
<evidence type="ECO:0000256" key="1">
    <source>
        <dbReference type="SAM" id="Coils"/>
    </source>
</evidence>
<sequence>MLKTYNPKITEEEDLDTSLRESIVNIESADKQTQQETQQTFQQYTEKFDLSPKQKSKKKIEKQNHYDNLNQIDKENIDNQNIISNYSAYQKQQQTNYKKQKSLTSRAKTSNNINFKDQKSYQKQQQQFNLPNNQMVLEDFYMKTSRNKTQKKPIQSQQKLSKKCQKSKSFCLPKKQQILQQNLSQNQQNQNLTQNEQNLFTNASSIIDSQQLDNLTKQFLYESNLLTQSSFDDSNQSYLISKYSQNKQKTNQSEINLKNGQNNIKITNNKKNNINKQQQQSTFQTNQSINSQFSKVKNSQRRSSNVSSIYQLNLGRLISDNDKDQDNIHQKNQDLSTVKQNQILLKNSQKQLKQEQQIQKQNFKQLNQAKLTENSTQEEYLATSISNLYSCSNQELIDKIQQFQEILEIQEQTNQDLQEKLNKSIKMQGEMRHFHSCLYQNLEETQEELEQSQNENIQMKKQFNLQLEQEVQKIQQIFANKIQEIQENFKNVKFQLIIIIILLNYILIIFYNSNQKKKKKK</sequence>
<dbReference type="InParanoid" id="A0A0V0R6L3"/>
<evidence type="ECO:0000313" key="3">
    <source>
        <dbReference type="EMBL" id="KRX10150.1"/>
    </source>
</evidence>
<feature type="transmembrane region" description="Helical" evidence="2">
    <location>
        <begin position="494"/>
        <end position="511"/>
    </location>
</feature>
<keyword evidence="4" id="KW-1185">Reference proteome</keyword>
<accession>A0A0V0R6L3</accession>